<keyword evidence="7 9" id="KW-0472">Membrane</keyword>
<keyword evidence="4 9" id="KW-0812">Transmembrane</keyword>
<reference evidence="10 11" key="1">
    <citation type="submission" date="2019-03" db="EMBL/GenBank/DDBJ databases">
        <title>Thermus tengchongensis species for the arsenic transformation mechanism.</title>
        <authorList>
            <person name="Yuan G.C."/>
        </authorList>
    </citation>
    <scope>NUCLEOTIDE SEQUENCE [LARGE SCALE GENOMIC DNA]</scope>
    <source>
        <strain evidence="10 11">15Y</strain>
    </source>
</reference>
<dbReference type="PANTHER" id="PTHR30093">
    <property type="entry name" value="GENERAL SECRETION PATHWAY PROTEIN G"/>
    <property type="match status" value="1"/>
</dbReference>
<dbReference type="PANTHER" id="PTHR30093:SF44">
    <property type="entry name" value="TYPE II SECRETION SYSTEM CORE PROTEIN G"/>
    <property type="match status" value="1"/>
</dbReference>
<keyword evidence="6 9" id="KW-1133">Transmembrane helix</keyword>
<proteinExistence type="predicted"/>
<evidence type="ECO:0000256" key="5">
    <source>
        <dbReference type="ARBA" id="ARBA00022764"/>
    </source>
</evidence>
<evidence type="ECO:0000256" key="4">
    <source>
        <dbReference type="ARBA" id="ARBA00022692"/>
    </source>
</evidence>
<comment type="caution">
    <text evidence="10">The sequence shown here is derived from an EMBL/GenBank/DDBJ whole genome shotgun (WGS) entry which is preliminary data.</text>
</comment>
<keyword evidence="8" id="KW-0998">Cell outer membrane</keyword>
<keyword evidence="11" id="KW-1185">Reference proteome</keyword>
<keyword evidence="5" id="KW-0574">Periplasm</keyword>
<dbReference type="InterPro" id="IPR045584">
    <property type="entry name" value="Pilin-like"/>
</dbReference>
<dbReference type="PROSITE" id="PS00409">
    <property type="entry name" value="PROKAR_NTER_METHYL"/>
    <property type="match status" value="1"/>
</dbReference>
<dbReference type="Gene3D" id="3.30.700.10">
    <property type="entry name" value="Glycoprotein, Type 4 Pilin"/>
    <property type="match status" value="1"/>
</dbReference>
<evidence type="ECO:0000256" key="8">
    <source>
        <dbReference type="ARBA" id="ARBA00023237"/>
    </source>
</evidence>
<dbReference type="SUPFAM" id="SSF54523">
    <property type="entry name" value="Pili subunits"/>
    <property type="match status" value="1"/>
</dbReference>
<evidence type="ECO:0000313" key="11">
    <source>
        <dbReference type="Proteomes" id="UP000297244"/>
    </source>
</evidence>
<gene>
    <name evidence="10" type="ORF">E0489_01305</name>
</gene>
<evidence type="ECO:0000256" key="7">
    <source>
        <dbReference type="ARBA" id="ARBA00023136"/>
    </source>
</evidence>
<protein>
    <submittedName>
        <fullName evidence="10">Prepilin-type N-terminal cleavage/methylation domain-containing protein</fullName>
    </submittedName>
</protein>
<name>A0ABY2K9V7_9DEIN</name>
<evidence type="ECO:0000256" key="9">
    <source>
        <dbReference type="SAM" id="Phobius"/>
    </source>
</evidence>
<organism evidence="10 11">
    <name type="scientific">Thermus tengchongensis</name>
    <dbReference type="NCBI Taxonomy" id="1214928"/>
    <lineage>
        <taxon>Bacteria</taxon>
        <taxon>Thermotogati</taxon>
        <taxon>Deinococcota</taxon>
        <taxon>Deinococci</taxon>
        <taxon>Thermales</taxon>
        <taxon>Thermaceae</taxon>
        <taxon>Thermus</taxon>
    </lineage>
</organism>
<evidence type="ECO:0000256" key="1">
    <source>
        <dbReference type="ARBA" id="ARBA00004203"/>
    </source>
</evidence>
<dbReference type="NCBIfam" id="TIGR02532">
    <property type="entry name" value="IV_pilin_GFxxxE"/>
    <property type="match status" value="1"/>
</dbReference>
<dbReference type="EMBL" id="SKBL01000001">
    <property type="protein sequence ID" value="TFU18184.1"/>
    <property type="molecule type" value="Genomic_DNA"/>
</dbReference>
<evidence type="ECO:0000256" key="2">
    <source>
        <dbReference type="ARBA" id="ARBA00004418"/>
    </source>
</evidence>
<evidence type="ECO:0000313" key="10">
    <source>
        <dbReference type="EMBL" id="TFU18184.1"/>
    </source>
</evidence>
<comment type="subcellular location">
    <subcellularLocation>
        <location evidence="1">Cell outer membrane</location>
        <topology evidence="1">Single-pass membrane protein</topology>
    </subcellularLocation>
    <subcellularLocation>
        <location evidence="2">Periplasm</location>
    </subcellularLocation>
</comment>
<accession>A0ABY2K9V7</accession>
<keyword evidence="3" id="KW-0488">Methylation</keyword>
<dbReference type="InterPro" id="IPR012902">
    <property type="entry name" value="N_methyl_site"/>
</dbReference>
<evidence type="ECO:0000256" key="6">
    <source>
        <dbReference type="ARBA" id="ARBA00022989"/>
    </source>
</evidence>
<feature type="transmembrane region" description="Helical" evidence="9">
    <location>
        <begin position="12"/>
        <end position="31"/>
    </location>
</feature>
<dbReference type="Pfam" id="PF07963">
    <property type="entry name" value="N_methyl"/>
    <property type="match status" value="1"/>
</dbReference>
<sequence>MRSAKGFTLIELLVVIAIIAILAAVLVPNILNARARALQSAAQSYARDILIALESVQSTFTNIDWQQTALNGLITVVNSNTLQTVNAGWRDGAGQPLNPQPTVDFKDYLKAPSGANIEQAIVGATNPADSNTLRICVSQKVGAKYNIYSLYVNNNQFQAKLGQSAAATAINDCP</sequence>
<evidence type="ECO:0000256" key="3">
    <source>
        <dbReference type="ARBA" id="ARBA00022481"/>
    </source>
</evidence>
<dbReference type="Proteomes" id="UP000297244">
    <property type="component" value="Unassembled WGS sequence"/>
</dbReference>